<evidence type="ECO:0008006" key="3">
    <source>
        <dbReference type="Google" id="ProtNLM"/>
    </source>
</evidence>
<keyword evidence="2" id="KW-1185">Reference proteome</keyword>
<gene>
    <name evidence="1" type="ORF">Goklo_026435</name>
</gene>
<dbReference type="Proteomes" id="UP000593573">
    <property type="component" value="Unassembled WGS sequence"/>
</dbReference>
<reference evidence="1 2" key="1">
    <citation type="journal article" date="2019" name="Genome Biol. Evol.">
        <title>Insights into the evolution of the New World diploid cottons (Gossypium, subgenus Houzingenia) based on genome sequencing.</title>
        <authorList>
            <person name="Grover C.E."/>
            <person name="Arick M.A. 2nd"/>
            <person name="Thrash A."/>
            <person name="Conover J.L."/>
            <person name="Sanders W.S."/>
            <person name="Peterson D.G."/>
            <person name="Frelichowski J.E."/>
            <person name="Scheffler J.A."/>
            <person name="Scheffler B.E."/>
            <person name="Wendel J.F."/>
        </authorList>
    </citation>
    <scope>NUCLEOTIDE SEQUENCE [LARGE SCALE GENOMIC DNA]</scope>
    <source>
        <strain evidence="1">57</strain>
        <tissue evidence="1">Leaf</tissue>
    </source>
</reference>
<feature type="non-terminal residue" evidence="1">
    <location>
        <position position="1"/>
    </location>
</feature>
<accession>A0A7J8TV19</accession>
<feature type="non-terminal residue" evidence="1">
    <location>
        <position position="149"/>
    </location>
</feature>
<organism evidence="1 2">
    <name type="scientific">Gossypium klotzschianum</name>
    <dbReference type="NCBI Taxonomy" id="34286"/>
    <lineage>
        <taxon>Eukaryota</taxon>
        <taxon>Viridiplantae</taxon>
        <taxon>Streptophyta</taxon>
        <taxon>Embryophyta</taxon>
        <taxon>Tracheophyta</taxon>
        <taxon>Spermatophyta</taxon>
        <taxon>Magnoliopsida</taxon>
        <taxon>eudicotyledons</taxon>
        <taxon>Gunneridae</taxon>
        <taxon>Pentapetalae</taxon>
        <taxon>rosids</taxon>
        <taxon>malvids</taxon>
        <taxon>Malvales</taxon>
        <taxon>Malvaceae</taxon>
        <taxon>Malvoideae</taxon>
        <taxon>Gossypium</taxon>
    </lineage>
</organism>
<dbReference type="EMBL" id="JABFAB010000002">
    <property type="protein sequence ID" value="MBA0641965.1"/>
    <property type="molecule type" value="Genomic_DNA"/>
</dbReference>
<sequence length="149" mass="16912">EDTDLGWNPTKETVDASDDWWETKNFRTLGIDPEFEGKLDQMFIGIAVTGDKAWAPFLGTLPSEFFEDVDNDILKENEKENAINDGHISSQVMSMVDNSSGDGSDDEKENNEILQHMESFNQLFHVAYSSVQLYYGKYIEATMHGFKTV</sequence>
<evidence type="ECO:0000313" key="1">
    <source>
        <dbReference type="EMBL" id="MBA0641965.1"/>
    </source>
</evidence>
<protein>
    <recommendedName>
        <fullName evidence="3">Myb/SANT-like domain-containing protein</fullName>
    </recommendedName>
</protein>
<proteinExistence type="predicted"/>
<evidence type="ECO:0000313" key="2">
    <source>
        <dbReference type="Proteomes" id="UP000593573"/>
    </source>
</evidence>
<dbReference type="OrthoDB" id="999951at2759"/>
<name>A0A7J8TV19_9ROSI</name>
<dbReference type="PANTHER" id="PTHR31704:SF37">
    <property type="entry name" value="HEAT SHOCK PROTEIN"/>
    <property type="match status" value="1"/>
</dbReference>
<comment type="caution">
    <text evidence="1">The sequence shown here is derived from an EMBL/GenBank/DDBJ whole genome shotgun (WGS) entry which is preliminary data.</text>
</comment>
<dbReference type="AlphaFoldDB" id="A0A7J8TV19"/>
<dbReference type="PANTHER" id="PTHR31704">
    <property type="entry name" value="MYB/SANT-LIKE DNA-BINDING DOMAIN PROTEIN-RELATED"/>
    <property type="match status" value="1"/>
</dbReference>